<sequence>MVRTVEATLRQPPEERRLAAFEERTNRGTGTGLLPLFTPAAGLAHAGAVAPAHALPALRRARSRTDFMQFHNAKLSR</sequence>
<dbReference type="EMBL" id="VSSQ01064351">
    <property type="protein sequence ID" value="MPN17266.1"/>
    <property type="molecule type" value="Genomic_DNA"/>
</dbReference>
<gene>
    <name evidence="1" type="ORF">SDC9_164619</name>
</gene>
<reference evidence="1" key="1">
    <citation type="submission" date="2019-08" db="EMBL/GenBank/DDBJ databases">
        <authorList>
            <person name="Kucharzyk K."/>
            <person name="Murdoch R.W."/>
            <person name="Higgins S."/>
            <person name="Loffler F."/>
        </authorList>
    </citation>
    <scope>NUCLEOTIDE SEQUENCE</scope>
</reference>
<organism evidence="1">
    <name type="scientific">bioreactor metagenome</name>
    <dbReference type="NCBI Taxonomy" id="1076179"/>
    <lineage>
        <taxon>unclassified sequences</taxon>
        <taxon>metagenomes</taxon>
        <taxon>ecological metagenomes</taxon>
    </lineage>
</organism>
<accession>A0A645FU33</accession>
<evidence type="ECO:0000313" key="1">
    <source>
        <dbReference type="EMBL" id="MPN17266.1"/>
    </source>
</evidence>
<comment type="caution">
    <text evidence="1">The sequence shown here is derived from an EMBL/GenBank/DDBJ whole genome shotgun (WGS) entry which is preliminary data.</text>
</comment>
<protein>
    <submittedName>
        <fullName evidence="1">Uncharacterized protein</fullName>
    </submittedName>
</protein>
<proteinExistence type="predicted"/>
<name>A0A645FU33_9ZZZZ</name>
<dbReference type="AlphaFoldDB" id="A0A645FU33"/>